<sequence length="124" mass="13877">MRRLHPLKLCLHHNPPKGIGSRSLLFGNRSDRGDLTWKTISAFVLFATFLTSIGGWLTATEIFPLQQGIQDSDAERNFFQIWLGLAIVIPAIAYSVRVYLKPAPIIARVSTMTALLRLVLAIFD</sequence>
<keyword evidence="1" id="KW-0812">Transmembrane</keyword>
<dbReference type="Proteomes" id="UP000010366">
    <property type="component" value="Chromosome"/>
</dbReference>
<reference evidence="2 3" key="1">
    <citation type="submission" date="2012-05" db="EMBL/GenBank/DDBJ databases">
        <title>Finished chromosome of genome of Chamaesiphon sp. PCC 6605.</title>
        <authorList>
            <consortium name="US DOE Joint Genome Institute"/>
            <person name="Gugger M."/>
            <person name="Coursin T."/>
            <person name="Rippka R."/>
            <person name="Tandeau De Marsac N."/>
            <person name="Huntemann M."/>
            <person name="Wei C.-L."/>
            <person name="Han J."/>
            <person name="Detter J.C."/>
            <person name="Han C."/>
            <person name="Tapia R."/>
            <person name="Chen A."/>
            <person name="Kyrpides N."/>
            <person name="Mavromatis K."/>
            <person name="Markowitz V."/>
            <person name="Szeto E."/>
            <person name="Ivanova N."/>
            <person name="Pagani I."/>
            <person name="Pati A."/>
            <person name="Goodwin L."/>
            <person name="Nordberg H.P."/>
            <person name="Cantor M.N."/>
            <person name="Hua S.X."/>
            <person name="Woyke T."/>
            <person name="Kerfeld C.A."/>
        </authorList>
    </citation>
    <scope>NUCLEOTIDE SEQUENCE [LARGE SCALE GENOMIC DNA]</scope>
    <source>
        <strain evidence="3">ATCC 27169 / PCC 6605</strain>
    </source>
</reference>
<gene>
    <name evidence="2" type="ORF">Cha6605_1283</name>
</gene>
<dbReference type="RefSeq" id="WP_015158668.1">
    <property type="nucleotide sequence ID" value="NC_019697.1"/>
</dbReference>
<keyword evidence="1" id="KW-1133">Transmembrane helix</keyword>
<dbReference type="HOGENOM" id="CLU_1999825_0_0_3"/>
<evidence type="ECO:0000313" key="2">
    <source>
        <dbReference type="EMBL" id="AFY92484.1"/>
    </source>
</evidence>
<proteinExistence type="predicted"/>
<keyword evidence="1" id="KW-0472">Membrane</keyword>
<dbReference type="STRING" id="1173020.Cha6605_1283"/>
<dbReference type="EMBL" id="CP003600">
    <property type="protein sequence ID" value="AFY92484.1"/>
    <property type="molecule type" value="Genomic_DNA"/>
</dbReference>
<dbReference type="KEGG" id="cmp:Cha6605_1283"/>
<organism evidence="2 3">
    <name type="scientific">Chamaesiphon minutus (strain ATCC 27169 / PCC 6605)</name>
    <dbReference type="NCBI Taxonomy" id="1173020"/>
    <lineage>
        <taxon>Bacteria</taxon>
        <taxon>Bacillati</taxon>
        <taxon>Cyanobacteriota</taxon>
        <taxon>Cyanophyceae</taxon>
        <taxon>Gomontiellales</taxon>
        <taxon>Chamaesiphonaceae</taxon>
        <taxon>Chamaesiphon</taxon>
    </lineage>
</organism>
<evidence type="ECO:0000313" key="3">
    <source>
        <dbReference type="Proteomes" id="UP000010366"/>
    </source>
</evidence>
<feature type="transmembrane region" description="Helical" evidence="1">
    <location>
        <begin position="79"/>
        <end position="100"/>
    </location>
</feature>
<protein>
    <submittedName>
        <fullName evidence="2">Uncharacterized protein</fullName>
    </submittedName>
</protein>
<name>K9UE52_CHAP6</name>
<evidence type="ECO:0000256" key="1">
    <source>
        <dbReference type="SAM" id="Phobius"/>
    </source>
</evidence>
<feature type="transmembrane region" description="Helical" evidence="1">
    <location>
        <begin position="39"/>
        <end position="59"/>
    </location>
</feature>
<dbReference type="AlphaFoldDB" id="K9UE52"/>
<accession>K9UE52</accession>
<keyword evidence="3" id="KW-1185">Reference proteome</keyword>